<dbReference type="InterPro" id="IPR006564">
    <property type="entry name" value="Znf_PMZ"/>
</dbReference>
<keyword evidence="1" id="KW-0479">Metal-binding</keyword>
<feature type="signal peptide" evidence="6">
    <location>
        <begin position="1"/>
        <end position="37"/>
    </location>
</feature>
<organism evidence="8 9">
    <name type="scientific">Lactuca sativa</name>
    <name type="common">Garden lettuce</name>
    <dbReference type="NCBI Taxonomy" id="4236"/>
    <lineage>
        <taxon>Eukaryota</taxon>
        <taxon>Viridiplantae</taxon>
        <taxon>Streptophyta</taxon>
        <taxon>Embryophyta</taxon>
        <taxon>Tracheophyta</taxon>
        <taxon>Spermatophyta</taxon>
        <taxon>Magnoliopsida</taxon>
        <taxon>eudicotyledons</taxon>
        <taxon>Gunneridae</taxon>
        <taxon>Pentapetalae</taxon>
        <taxon>asterids</taxon>
        <taxon>campanulids</taxon>
        <taxon>Asterales</taxon>
        <taxon>Asteraceae</taxon>
        <taxon>Cichorioideae</taxon>
        <taxon>Cichorieae</taxon>
        <taxon>Lactucinae</taxon>
        <taxon>Lactuca</taxon>
    </lineage>
</organism>
<feature type="compositionally biased region" description="Basic and acidic residues" evidence="5">
    <location>
        <begin position="105"/>
        <end position="114"/>
    </location>
</feature>
<keyword evidence="6" id="KW-0732">Signal</keyword>
<gene>
    <name evidence="8" type="ORF">LSAT_V11C500295270</name>
</gene>
<keyword evidence="2 4" id="KW-0863">Zinc-finger</keyword>
<evidence type="ECO:0000259" key="7">
    <source>
        <dbReference type="PROSITE" id="PS50966"/>
    </source>
</evidence>
<proteinExistence type="predicted"/>
<evidence type="ECO:0000256" key="3">
    <source>
        <dbReference type="ARBA" id="ARBA00022833"/>
    </source>
</evidence>
<evidence type="ECO:0000256" key="5">
    <source>
        <dbReference type="SAM" id="MobiDB-lite"/>
    </source>
</evidence>
<dbReference type="InterPro" id="IPR007527">
    <property type="entry name" value="Znf_SWIM"/>
</dbReference>
<evidence type="ECO:0000313" key="8">
    <source>
        <dbReference type="EMBL" id="KAJ0207099.1"/>
    </source>
</evidence>
<keyword evidence="9" id="KW-1185">Reference proteome</keyword>
<dbReference type="PANTHER" id="PTHR31973:SF187">
    <property type="entry name" value="MUTATOR TRANSPOSASE MUDRA PROTEIN"/>
    <property type="match status" value="1"/>
</dbReference>
<evidence type="ECO:0000256" key="6">
    <source>
        <dbReference type="SAM" id="SignalP"/>
    </source>
</evidence>
<dbReference type="AlphaFoldDB" id="A0A9R1XCB2"/>
<evidence type="ECO:0000256" key="1">
    <source>
        <dbReference type="ARBA" id="ARBA00022723"/>
    </source>
</evidence>
<feature type="region of interest" description="Disordered" evidence="5">
    <location>
        <begin position="138"/>
        <end position="164"/>
    </location>
</feature>
<dbReference type="PANTHER" id="PTHR31973">
    <property type="entry name" value="POLYPROTEIN, PUTATIVE-RELATED"/>
    <property type="match status" value="1"/>
</dbReference>
<dbReference type="EMBL" id="NBSK02000005">
    <property type="protein sequence ID" value="KAJ0207099.1"/>
    <property type="molecule type" value="Genomic_DNA"/>
</dbReference>
<evidence type="ECO:0000256" key="4">
    <source>
        <dbReference type="PROSITE-ProRule" id="PRU00325"/>
    </source>
</evidence>
<feature type="region of interest" description="Disordered" evidence="5">
    <location>
        <begin position="89"/>
        <end position="121"/>
    </location>
</feature>
<comment type="caution">
    <text evidence="8">The sequence shown here is derived from an EMBL/GenBank/DDBJ whole genome shotgun (WGS) entry which is preliminary data.</text>
</comment>
<dbReference type="SMART" id="SM00575">
    <property type="entry name" value="ZnF_PMZ"/>
    <property type="match status" value="1"/>
</dbReference>
<evidence type="ECO:0000313" key="9">
    <source>
        <dbReference type="Proteomes" id="UP000235145"/>
    </source>
</evidence>
<dbReference type="GO" id="GO:0008270">
    <property type="term" value="F:zinc ion binding"/>
    <property type="evidence" value="ECO:0007669"/>
    <property type="project" value="UniProtKB-KW"/>
</dbReference>
<feature type="domain" description="SWIM-type" evidence="7">
    <location>
        <begin position="13"/>
        <end position="45"/>
    </location>
</feature>
<evidence type="ECO:0000256" key="2">
    <source>
        <dbReference type="ARBA" id="ARBA00022771"/>
    </source>
</evidence>
<accession>A0A9R1XCB2</accession>
<feature type="chain" id="PRO_5040321355" description="SWIM-type domain-containing protein" evidence="6">
    <location>
        <begin position="38"/>
        <end position="164"/>
    </location>
</feature>
<dbReference type="Proteomes" id="UP000235145">
    <property type="component" value="Unassembled WGS sequence"/>
</dbReference>
<name>A0A9R1XCB2_LACSA</name>
<feature type="compositionally biased region" description="Basic residues" evidence="5">
    <location>
        <begin position="94"/>
        <end position="104"/>
    </location>
</feature>
<dbReference type="PROSITE" id="PS50966">
    <property type="entry name" value="ZF_SWIM"/>
    <property type="match status" value="1"/>
</dbReference>
<protein>
    <recommendedName>
        <fullName evidence="7">SWIM-type domain-containing protein</fullName>
    </recommendedName>
</protein>
<keyword evidence="3" id="KW-0862">Zinc</keyword>
<sequence>MGICGQCCQVMVMYLRLATHTCTCNLWMLSGIPCVHSQAEINYIHKDPTQFLPSCFQKDKYIATYNQNIQPVGGSNLWPRTEFIKPLLPPVRKMPGRPKLKRVKHASESQDAKHPSQRLKVPRTVRCGKCQQIGHNKISCTNDEVPNSPVPKRKIGRPRKDGGG</sequence>
<reference evidence="8 9" key="1">
    <citation type="journal article" date="2017" name="Nat. Commun.">
        <title>Genome assembly with in vitro proximity ligation data and whole-genome triplication in lettuce.</title>
        <authorList>
            <person name="Reyes-Chin-Wo S."/>
            <person name="Wang Z."/>
            <person name="Yang X."/>
            <person name="Kozik A."/>
            <person name="Arikit S."/>
            <person name="Song C."/>
            <person name="Xia L."/>
            <person name="Froenicke L."/>
            <person name="Lavelle D.O."/>
            <person name="Truco M.J."/>
            <person name="Xia R."/>
            <person name="Zhu S."/>
            <person name="Xu C."/>
            <person name="Xu H."/>
            <person name="Xu X."/>
            <person name="Cox K."/>
            <person name="Korf I."/>
            <person name="Meyers B.C."/>
            <person name="Michelmore R.W."/>
        </authorList>
    </citation>
    <scope>NUCLEOTIDE SEQUENCE [LARGE SCALE GENOMIC DNA]</scope>
    <source>
        <strain evidence="9">cv. Salinas</strain>
        <tissue evidence="8">Seedlings</tissue>
    </source>
</reference>